<dbReference type="OrthoDB" id="6347145at2759"/>
<evidence type="ECO:0000256" key="1">
    <source>
        <dbReference type="SAM" id="SignalP"/>
    </source>
</evidence>
<sequence>MMMMMVVMMVMMMGVQIFLYCNLCAQNILRHDHTVFRGLHVFSGHFMGFYALRLHTFNVYLQAIDNLSFQTFHFHLFLKALDNAFHLKFVLQEDSLVRHHIREKHTLGHRHHNVLAINVSQTPHSCNCKHKTQSKASHDLDISEILQFIAHRDGVIGCAEFTVYGGLRAQGRSFVLDLQPTNKLLQLSYLLQLPPCMFRTPFFFLLLLLLKPRLGALLEASRTAIVSLGDHAGTVRDHHAPSLPGGREGL</sequence>
<feature type="signal peptide" evidence="1">
    <location>
        <begin position="1"/>
        <end position="17"/>
    </location>
</feature>
<keyword evidence="3" id="KW-1185">Reference proteome</keyword>
<protein>
    <recommendedName>
        <fullName evidence="4">Secreted protein</fullName>
    </recommendedName>
</protein>
<proteinExistence type="predicted"/>
<dbReference type="Proteomes" id="UP000314294">
    <property type="component" value="Unassembled WGS sequence"/>
</dbReference>
<organism evidence="2 3">
    <name type="scientific">Liparis tanakae</name>
    <name type="common">Tanaka's snailfish</name>
    <dbReference type="NCBI Taxonomy" id="230148"/>
    <lineage>
        <taxon>Eukaryota</taxon>
        <taxon>Metazoa</taxon>
        <taxon>Chordata</taxon>
        <taxon>Craniata</taxon>
        <taxon>Vertebrata</taxon>
        <taxon>Euteleostomi</taxon>
        <taxon>Actinopterygii</taxon>
        <taxon>Neopterygii</taxon>
        <taxon>Teleostei</taxon>
        <taxon>Neoteleostei</taxon>
        <taxon>Acanthomorphata</taxon>
        <taxon>Eupercaria</taxon>
        <taxon>Perciformes</taxon>
        <taxon>Cottioidei</taxon>
        <taxon>Cottales</taxon>
        <taxon>Liparidae</taxon>
        <taxon>Liparis</taxon>
    </lineage>
</organism>
<dbReference type="AlphaFoldDB" id="A0A4Z2GFY0"/>
<accession>A0A4Z2GFY0</accession>
<gene>
    <name evidence="2" type="ORF">EYF80_037725</name>
</gene>
<reference evidence="2 3" key="1">
    <citation type="submission" date="2019-03" db="EMBL/GenBank/DDBJ databases">
        <title>First draft genome of Liparis tanakae, snailfish: a comprehensive survey of snailfish specific genes.</title>
        <authorList>
            <person name="Kim W."/>
            <person name="Song I."/>
            <person name="Jeong J.-H."/>
            <person name="Kim D."/>
            <person name="Kim S."/>
            <person name="Ryu S."/>
            <person name="Song J.Y."/>
            <person name="Lee S.K."/>
        </authorList>
    </citation>
    <scope>NUCLEOTIDE SEQUENCE [LARGE SCALE GENOMIC DNA]</scope>
    <source>
        <tissue evidence="2">Muscle</tissue>
    </source>
</reference>
<evidence type="ECO:0008006" key="4">
    <source>
        <dbReference type="Google" id="ProtNLM"/>
    </source>
</evidence>
<feature type="chain" id="PRO_5021376771" description="Secreted protein" evidence="1">
    <location>
        <begin position="18"/>
        <end position="250"/>
    </location>
</feature>
<dbReference type="EMBL" id="SRLO01000560">
    <property type="protein sequence ID" value="TNN52065.1"/>
    <property type="molecule type" value="Genomic_DNA"/>
</dbReference>
<comment type="caution">
    <text evidence="2">The sequence shown here is derived from an EMBL/GenBank/DDBJ whole genome shotgun (WGS) entry which is preliminary data.</text>
</comment>
<evidence type="ECO:0000313" key="2">
    <source>
        <dbReference type="EMBL" id="TNN52065.1"/>
    </source>
</evidence>
<name>A0A4Z2GFY0_9TELE</name>
<keyword evidence="1" id="KW-0732">Signal</keyword>
<evidence type="ECO:0000313" key="3">
    <source>
        <dbReference type="Proteomes" id="UP000314294"/>
    </source>
</evidence>